<evidence type="ECO:0000256" key="2">
    <source>
        <dbReference type="SAM" id="Coils"/>
    </source>
</evidence>
<protein>
    <submittedName>
        <fullName evidence="3">DNA double-strand break repair Rad50 ATPase</fullName>
    </submittedName>
</protein>
<keyword evidence="4" id="KW-1185">Reference proteome</keyword>
<keyword evidence="1" id="KW-0853">WD repeat</keyword>
<dbReference type="PROSITE" id="PS50294">
    <property type="entry name" value="WD_REPEATS_REGION"/>
    <property type="match status" value="1"/>
</dbReference>
<feature type="repeat" description="WD" evidence="1">
    <location>
        <begin position="71"/>
        <end position="105"/>
    </location>
</feature>
<evidence type="ECO:0000256" key="1">
    <source>
        <dbReference type="PROSITE-ProRule" id="PRU00221"/>
    </source>
</evidence>
<proteinExistence type="predicted"/>
<organism evidence="3 4">
    <name type="scientific">Reticulomyxa filosa</name>
    <dbReference type="NCBI Taxonomy" id="46433"/>
    <lineage>
        <taxon>Eukaryota</taxon>
        <taxon>Sar</taxon>
        <taxon>Rhizaria</taxon>
        <taxon>Retaria</taxon>
        <taxon>Foraminifera</taxon>
        <taxon>Monothalamids</taxon>
        <taxon>Reticulomyxidae</taxon>
        <taxon>Reticulomyxa</taxon>
    </lineage>
</organism>
<dbReference type="InterPro" id="IPR036322">
    <property type="entry name" value="WD40_repeat_dom_sf"/>
</dbReference>
<feature type="coiled-coil region" evidence="2">
    <location>
        <begin position="7"/>
        <end position="41"/>
    </location>
</feature>
<evidence type="ECO:0000313" key="3">
    <source>
        <dbReference type="EMBL" id="ETO10616.1"/>
    </source>
</evidence>
<gene>
    <name evidence="3" type="ORF">RFI_26761</name>
</gene>
<feature type="non-terminal residue" evidence="3">
    <location>
        <position position="105"/>
    </location>
</feature>
<dbReference type="Gene3D" id="2.130.10.10">
    <property type="entry name" value="YVTN repeat-like/Quinoprotein amine dehydrogenase"/>
    <property type="match status" value="1"/>
</dbReference>
<dbReference type="Proteomes" id="UP000023152">
    <property type="component" value="Unassembled WGS sequence"/>
</dbReference>
<accession>X6MAB5</accession>
<dbReference type="Pfam" id="PF00400">
    <property type="entry name" value="WD40"/>
    <property type="match status" value="1"/>
</dbReference>
<dbReference type="InterPro" id="IPR001680">
    <property type="entry name" value="WD40_rpt"/>
</dbReference>
<dbReference type="AlphaFoldDB" id="X6MAB5"/>
<sequence length="105" mass="12417">KTTYVKIEKLKKDIESKDNEINKIKQEIQFKQKQIIQQIDENKKDQTQNIINISSTLDFQLVRSFKLNNTFTGHTNTAWSIDYSTFDDCQFICSGSYDKTVRVWD</sequence>
<dbReference type="PROSITE" id="PS50082">
    <property type="entry name" value="WD_REPEATS_2"/>
    <property type="match status" value="1"/>
</dbReference>
<comment type="caution">
    <text evidence="3">The sequence shown here is derived from an EMBL/GenBank/DDBJ whole genome shotgun (WGS) entry which is preliminary data.</text>
</comment>
<reference evidence="3 4" key="1">
    <citation type="journal article" date="2013" name="Curr. Biol.">
        <title>The Genome of the Foraminiferan Reticulomyxa filosa.</title>
        <authorList>
            <person name="Glockner G."/>
            <person name="Hulsmann N."/>
            <person name="Schleicher M."/>
            <person name="Noegel A.A."/>
            <person name="Eichinger L."/>
            <person name="Gallinger C."/>
            <person name="Pawlowski J."/>
            <person name="Sierra R."/>
            <person name="Euteneuer U."/>
            <person name="Pillet L."/>
            <person name="Moustafa A."/>
            <person name="Platzer M."/>
            <person name="Groth M."/>
            <person name="Szafranski K."/>
            <person name="Schliwa M."/>
        </authorList>
    </citation>
    <scope>NUCLEOTIDE SEQUENCE [LARGE SCALE GENOMIC DNA]</scope>
</reference>
<dbReference type="EMBL" id="ASPP01023341">
    <property type="protein sequence ID" value="ETO10616.1"/>
    <property type="molecule type" value="Genomic_DNA"/>
</dbReference>
<name>X6MAB5_RETFI</name>
<dbReference type="InterPro" id="IPR015943">
    <property type="entry name" value="WD40/YVTN_repeat-like_dom_sf"/>
</dbReference>
<keyword evidence="2" id="KW-0175">Coiled coil</keyword>
<dbReference type="SUPFAM" id="SSF50978">
    <property type="entry name" value="WD40 repeat-like"/>
    <property type="match status" value="1"/>
</dbReference>
<feature type="non-terminal residue" evidence="3">
    <location>
        <position position="1"/>
    </location>
</feature>
<evidence type="ECO:0000313" key="4">
    <source>
        <dbReference type="Proteomes" id="UP000023152"/>
    </source>
</evidence>
<dbReference type="SMART" id="SM00320">
    <property type="entry name" value="WD40"/>
    <property type="match status" value="1"/>
</dbReference>